<keyword evidence="5" id="KW-0238">DNA-binding</keyword>
<dbReference type="InterPro" id="IPR012340">
    <property type="entry name" value="NA-bd_OB-fold"/>
</dbReference>
<proteinExistence type="inferred from homology"/>
<dbReference type="InterPro" id="IPR013955">
    <property type="entry name" value="Rep_factor-A_C"/>
</dbReference>
<keyword evidence="2" id="KW-0479">Metal-binding</keyword>
<protein>
    <recommendedName>
        <fullName evidence="12">ATP-dependent DNA helicase</fullName>
    </recommendedName>
</protein>
<dbReference type="OrthoDB" id="674851at2759"/>
<evidence type="ECO:0000259" key="7">
    <source>
        <dbReference type="Pfam" id="PF08646"/>
    </source>
</evidence>
<dbReference type="SUPFAM" id="SSF50249">
    <property type="entry name" value="Nucleic acid-binding proteins"/>
    <property type="match status" value="3"/>
</dbReference>
<evidence type="ECO:0000256" key="5">
    <source>
        <dbReference type="ARBA" id="ARBA00023125"/>
    </source>
</evidence>
<dbReference type="CDD" id="cd04476">
    <property type="entry name" value="RPA1_DBD_C"/>
    <property type="match status" value="1"/>
</dbReference>
<evidence type="ECO:0000259" key="9">
    <source>
        <dbReference type="Pfam" id="PF21530"/>
    </source>
</evidence>
<dbReference type="InterPro" id="IPR049163">
    <property type="entry name" value="Pif1-like_2B_dom"/>
</dbReference>
<evidence type="ECO:0000313" key="11">
    <source>
        <dbReference type="Proteomes" id="UP000604825"/>
    </source>
</evidence>
<comment type="caution">
    <text evidence="10">The sequence shown here is derived from an EMBL/GenBank/DDBJ whole genome shotgun (WGS) entry which is preliminary data.</text>
</comment>
<keyword evidence="3" id="KW-0863">Zinc-finger</keyword>
<dbReference type="PANTHER" id="PTHR45786">
    <property type="entry name" value="DNA BINDING PROTEIN-LIKE"/>
    <property type="match status" value="1"/>
</dbReference>
<comment type="similarity">
    <text evidence="1">Belongs to the replication factor A protein 1 family.</text>
</comment>
<dbReference type="Pfam" id="PF21530">
    <property type="entry name" value="Pif1_2B_dom"/>
    <property type="match status" value="1"/>
</dbReference>
<dbReference type="GO" id="GO:0008270">
    <property type="term" value="F:zinc ion binding"/>
    <property type="evidence" value="ECO:0007669"/>
    <property type="project" value="UniProtKB-KW"/>
</dbReference>
<evidence type="ECO:0000256" key="2">
    <source>
        <dbReference type="ARBA" id="ARBA00022723"/>
    </source>
</evidence>
<dbReference type="Proteomes" id="UP000604825">
    <property type="component" value="Unassembled WGS sequence"/>
</dbReference>
<keyword evidence="11" id="KW-1185">Reference proteome</keyword>
<dbReference type="InterPro" id="IPR027417">
    <property type="entry name" value="P-loop_NTPase"/>
</dbReference>
<evidence type="ECO:0000256" key="3">
    <source>
        <dbReference type="ARBA" id="ARBA00022771"/>
    </source>
</evidence>
<dbReference type="InterPro" id="IPR047192">
    <property type="entry name" value="Euk_RPA1_DBD_C"/>
</dbReference>
<dbReference type="PANTHER" id="PTHR45786:SF74">
    <property type="entry name" value="ATP-DEPENDENT DNA HELICASE"/>
    <property type="match status" value="1"/>
</dbReference>
<dbReference type="SUPFAM" id="SSF52540">
    <property type="entry name" value="P-loop containing nucleoside triphosphate hydrolases"/>
    <property type="match status" value="1"/>
</dbReference>
<dbReference type="EMBL" id="CAJGYO010000004">
    <property type="protein sequence ID" value="CAD6223744.1"/>
    <property type="molecule type" value="Genomic_DNA"/>
</dbReference>
<evidence type="ECO:0008006" key="12">
    <source>
        <dbReference type="Google" id="ProtNLM"/>
    </source>
</evidence>
<reference evidence="10" key="1">
    <citation type="submission" date="2020-10" db="EMBL/GenBank/DDBJ databases">
        <authorList>
            <person name="Han B."/>
            <person name="Lu T."/>
            <person name="Zhao Q."/>
            <person name="Huang X."/>
            <person name="Zhao Y."/>
        </authorList>
    </citation>
    <scope>NUCLEOTIDE SEQUENCE</scope>
</reference>
<feature type="domain" description="DNA helicase Pif1-like 2B" evidence="9">
    <location>
        <begin position="1053"/>
        <end position="1090"/>
    </location>
</feature>
<dbReference type="GO" id="GO:0003677">
    <property type="term" value="F:DNA binding"/>
    <property type="evidence" value="ECO:0007669"/>
    <property type="project" value="UniProtKB-KW"/>
</dbReference>
<gene>
    <name evidence="10" type="ORF">NCGR_LOCUS16139</name>
</gene>
<feature type="compositionally biased region" description="Polar residues" evidence="6">
    <location>
        <begin position="1503"/>
        <end position="1524"/>
    </location>
</feature>
<accession>A0A811NJU3</accession>
<evidence type="ECO:0000256" key="4">
    <source>
        <dbReference type="ARBA" id="ARBA00022833"/>
    </source>
</evidence>
<evidence type="ECO:0000256" key="1">
    <source>
        <dbReference type="ARBA" id="ARBA00005690"/>
    </source>
</evidence>
<dbReference type="Gene3D" id="2.40.50.140">
    <property type="entry name" value="Nucleic acid-binding proteins"/>
    <property type="match status" value="3"/>
</dbReference>
<dbReference type="InterPro" id="IPR025476">
    <property type="entry name" value="Helitron_helicase-like"/>
</dbReference>
<sequence length="1539" mass="175810">MSTGAQLSADNEQSCARVFHASPVLDPSESRQRRKRLLDQHRLAWTGRSKSYTPSLQCGHFDDEYVNALKASYRDRSYYGPPNYQCRHCDAVFWYGERAKSESSRRDDNIVYNNCCRSGKVVIPPFQPRPDPLAALATFGGGPRSNKFMKNIRQYNCLFAFTSMGANIDRSLNDGRGPPIFKISGQVHHRIGSLLPPDGSPPKFLQLYIYDTANEVTNRIRALAPADISYDTLDPDITRSLIDMLDQHNPFAKKFRMARDRLQDGQAEDFIVRIVGAKEGDPVQYSLPTTDQLAMLVVGDFSLDTFQRDIVIQTRSGELQQISSLHPAYMALQYPLLFPYGERGYQIGVLYNGAMPARKNARSKVTMRDYFCYNFHYRRNQPNPYLCYGLLSSQAKIDARAAIDESRLWYILDNQADLRVENIQGISDAVDRGCVDGTQMGKMTVLPSSFTGGRRYMIQNYHDAIAICKVHGPPDFFVTFTCNAKWPEIDEGIIEPGQKPSDRADIIVRVFNMKLEDLLHDIKSGKAFGPCSAVLHTVEFQKRGLPHAHIILWVSADTSQPTSTYIDSFVSAEIPDPKEDPLGYALVAEQMRYQAHINVEWCNRSIFVKYLFKYVTKGPDCSRVYLQRIRDGVDPPYDQESQTINEVKEYLDCRYICEQDACWRVFGYDIHRHYPSVERLPVHLPNENFITYRAKANMSRVLSQEFLRRTMLTQWFVANQTHSQSRELTYCDFPSKWRWEKTSRTWERRCHNIGKIGRIHYVHPSTGDRYFLRMLLLVVRGATSYEELRSFQGICHPTFRGACRARGLLGDDQEWYNAFDEAAAWATSRQLRNLFVTMLLFCEVGDESAFFEKVWRLLADDIQYQFRDMIGNQNYQMPDNDIRNRLLDDLTALFVKSGSNIHNFNLPHRTSASGSSSTNRLVEEEFAYDARQELSDFSRWILDVGDGRVNSFAKEGESEPAWIKIPHDLLLMPKEHNIRCIVHAIYPDLQNCYSDSSYLRDRAILTPTNDLAETLNAHVVSLLPCEEKEYLSCDKTGKPPGTHDAYDLLYPVEFLNSLNGNNFPRHRLILKVGVPVMLLRNLSQSDGLCNEPRRTLSYVGIYLKKPVFTHGQLYVALSRVHDMARTPAPTLLANLKPRDIQASVCVRVIRKWNFTGRNENGPILHVDLVLADKEGGVMYAEIPRDEVQDKSPLIEMGSMIEFTCYTRVVLEDIPSDIFPQFVYTFVPFNEIHQHVREHPNFIDVIGVIIKVHPKQSQRVYGDEQHRLDRDIIIQDLKDNELRVTLWGCEAQHSNLESIYNARFQDQHFPIDLPPSSPTHLQEDEQIVIEHKSLDELNAVDPYEFPQSDFHCTVTVTAVPNDDSWWYLGCRGCKKSSSDQVGGAPWCGGCKSSDFMPRYKLAFTATDNTAEGWFFCFDNIAQQIVKKSCESLFHLPNRISGTPPGLTAIVGNKYTFALSAELQPVHTPASCGVADPAKSSTHVESKGAKRKLFDDQSTHKKDQTTFAQSAHQSSQQLNIDVQMTGQDKDIEEQHSEDPPR</sequence>
<feature type="compositionally biased region" description="Basic and acidic residues" evidence="6">
    <location>
        <begin position="1480"/>
        <end position="1502"/>
    </location>
</feature>
<dbReference type="Pfam" id="PF14214">
    <property type="entry name" value="Helitron_like_N"/>
    <property type="match status" value="1"/>
</dbReference>
<feature type="region of interest" description="Disordered" evidence="6">
    <location>
        <begin position="1468"/>
        <end position="1539"/>
    </location>
</feature>
<evidence type="ECO:0000256" key="6">
    <source>
        <dbReference type="SAM" id="MobiDB-lite"/>
    </source>
</evidence>
<name>A0A811NJU3_9POAL</name>
<feature type="domain" description="Replication factor A C-terminal" evidence="7">
    <location>
        <begin position="1350"/>
        <end position="1436"/>
    </location>
</feature>
<keyword evidence="4" id="KW-0862">Zinc</keyword>
<dbReference type="Pfam" id="PF08646">
    <property type="entry name" value="Rep_fac-A_C"/>
    <property type="match status" value="1"/>
</dbReference>
<evidence type="ECO:0000259" key="8">
    <source>
        <dbReference type="Pfam" id="PF14214"/>
    </source>
</evidence>
<evidence type="ECO:0000313" key="10">
    <source>
        <dbReference type="EMBL" id="CAD6223744.1"/>
    </source>
</evidence>
<feature type="compositionally biased region" description="Basic and acidic residues" evidence="6">
    <location>
        <begin position="1525"/>
        <end position="1539"/>
    </location>
</feature>
<feature type="domain" description="Helitron helicase-like" evidence="8">
    <location>
        <begin position="370"/>
        <end position="552"/>
    </location>
</feature>
<organism evidence="10 11">
    <name type="scientific">Miscanthus lutarioriparius</name>
    <dbReference type="NCBI Taxonomy" id="422564"/>
    <lineage>
        <taxon>Eukaryota</taxon>
        <taxon>Viridiplantae</taxon>
        <taxon>Streptophyta</taxon>
        <taxon>Embryophyta</taxon>
        <taxon>Tracheophyta</taxon>
        <taxon>Spermatophyta</taxon>
        <taxon>Magnoliopsida</taxon>
        <taxon>Liliopsida</taxon>
        <taxon>Poales</taxon>
        <taxon>Poaceae</taxon>
        <taxon>PACMAD clade</taxon>
        <taxon>Panicoideae</taxon>
        <taxon>Andropogonodae</taxon>
        <taxon>Andropogoneae</taxon>
        <taxon>Saccharinae</taxon>
        <taxon>Miscanthus</taxon>
    </lineage>
</organism>